<proteinExistence type="predicted"/>
<feature type="domain" description="Phosphoribosyltransferase" evidence="1">
    <location>
        <begin position="9"/>
        <end position="186"/>
    </location>
</feature>
<reference evidence="2 3" key="1">
    <citation type="submission" date="2021-03" db="EMBL/GenBank/DDBJ databases">
        <title>Glycomyces sp. nov., a novel actinomycete isolated from soil.</title>
        <authorList>
            <person name="Yang X."/>
            <person name="Xu X."/>
        </authorList>
    </citation>
    <scope>NUCLEOTIDE SEQUENCE [LARGE SCALE GENOMIC DNA]</scope>
    <source>
        <strain evidence="2 3">NEAU-S30</strain>
    </source>
</reference>
<dbReference type="Proteomes" id="UP000681341">
    <property type="component" value="Unassembled WGS sequence"/>
</dbReference>
<dbReference type="InterPro" id="IPR029057">
    <property type="entry name" value="PRTase-like"/>
</dbReference>
<dbReference type="Pfam" id="PF00156">
    <property type="entry name" value="Pribosyltran"/>
    <property type="match status" value="1"/>
</dbReference>
<evidence type="ECO:0000313" key="3">
    <source>
        <dbReference type="Proteomes" id="UP000681341"/>
    </source>
</evidence>
<dbReference type="Gene3D" id="3.40.50.2020">
    <property type="match status" value="1"/>
</dbReference>
<sequence length="215" mass="23011">MRFADRRDAGRALALRLVDDYYGRDDLLVLGLPRGGVPVAYEVAAALEAPLDVFTVRKIGVPGREELAMGAVASGGAVVMNYEVADMIDIAPRDFDEAAERALAELARREEVYTKGRPPLRPEGKTVMLVDDGLATGSTMRAAVRAVSELGPERVVVAVPCAPSSACRELAAMVDDLVCVSSPAWFQAVGQCYQRFDQTSDEEVGELLAAAADRP</sequence>
<dbReference type="CDD" id="cd06223">
    <property type="entry name" value="PRTases_typeI"/>
    <property type="match status" value="1"/>
</dbReference>
<organism evidence="2 3">
    <name type="scientific">Glycomyces niveus</name>
    <dbReference type="NCBI Taxonomy" id="2820287"/>
    <lineage>
        <taxon>Bacteria</taxon>
        <taxon>Bacillati</taxon>
        <taxon>Actinomycetota</taxon>
        <taxon>Actinomycetes</taxon>
        <taxon>Glycomycetales</taxon>
        <taxon>Glycomycetaceae</taxon>
        <taxon>Glycomyces</taxon>
    </lineage>
</organism>
<comment type="caution">
    <text evidence="2">The sequence shown here is derived from an EMBL/GenBank/DDBJ whole genome shotgun (WGS) entry which is preliminary data.</text>
</comment>
<dbReference type="EMBL" id="JAGFNP010000001">
    <property type="protein sequence ID" value="MBO3731592.1"/>
    <property type="molecule type" value="Genomic_DNA"/>
</dbReference>
<dbReference type="SUPFAM" id="SSF53271">
    <property type="entry name" value="PRTase-like"/>
    <property type="match status" value="1"/>
</dbReference>
<dbReference type="Gene3D" id="3.30.1310.20">
    <property type="entry name" value="PRTase-like"/>
    <property type="match status" value="1"/>
</dbReference>
<name>A0ABS3TYK3_9ACTN</name>
<keyword evidence="3" id="KW-1185">Reference proteome</keyword>
<gene>
    <name evidence="2" type="ORF">J5V16_02090</name>
</gene>
<dbReference type="InterPro" id="IPR000836">
    <property type="entry name" value="PRTase_dom"/>
</dbReference>
<evidence type="ECO:0000313" key="2">
    <source>
        <dbReference type="EMBL" id="MBO3731592.1"/>
    </source>
</evidence>
<evidence type="ECO:0000259" key="1">
    <source>
        <dbReference type="Pfam" id="PF00156"/>
    </source>
</evidence>
<protein>
    <recommendedName>
        <fullName evidence="1">Phosphoribosyltransferase domain-containing protein</fullName>
    </recommendedName>
</protein>
<accession>A0ABS3TYK3</accession>
<dbReference type="RefSeq" id="WP_208494281.1">
    <property type="nucleotide sequence ID" value="NZ_JAGFNP010000001.1"/>
</dbReference>